<reference evidence="1" key="1">
    <citation type="journal article" date="2014" name="Int. J. Syst. Evol. Microbiol.">
        <title>Complete genome sequence of Corynebacterium casei LMG S-19264T (=DSM 44701T), isolated from a smear-ripened cheese.</title>
        <authorList>
            <consortium name="US DOE Joint Genome Institute (JGI-PGF)"/>
            <person name="Walter F."/>
            <person name="Albersmeier A."/>
            <person name="Kalinowski J."/>
            <person name="Ruckert C."/>
        </authorList>
    </citation>
    <scope>NUCLEOTIDE SEQUENCE</scope>
    <source>
        <strain evidence="1">VKM B-2789</strain>
    </source>
</reference>
<dbReference type="EMBL" id="BSFM01000021">
    <property type="protein sequence ID" value="GLK86717.1"/>
    <property type="molecule type" value="Genomic_DNA"/>
</dbReference>
<dbReference type="RefSeq" id="WP_213363749.1">
    <property type="nucleotide sequence ID" value="NZ_BSFM01000021.1"/>
</dbReference>
<dbReference type="Proteomes" id="UP001143330">
    <property type="component" value="Unassembled WGS sequence"/>
</dbReference>
<evidence type="ECO:0000313" key="1">
    <source>
        <dbReference type="EMBL" id="GLK86717.1"/>
    </source>
</evidence>
<name>A0A9W6K0U7_9HYPH</name>
<reference evidence="1" key="2">
    <citation type="submission" date="2023-01" db="EMBL/GenBank/DDBJ databases">
        <authorList>
            <person name="Sun Q."/>
            <person name="Evtushenko L."/>
        </authorList>
    </citation>
    <scope>NUCLEOTIDE SEQUENCE</scope>
    <source>
        <strain evidence="1">VKM B-2789</strain>
    </source>
</reference>
<proteinExistence type="predicted"/>
<keyword evidence="2" id="KW-1185">Reference proteome</keyword>
<accession>A0A9W6K0U7</accession>
<organism evidence="1 2">
    <name type="scientific">Ancylobacter defluvii</name>
    <dbReference type="NCBI Taxonomy" id="1282440"/>
    <lineage>
        <taxon>Bacteria</taxon>
        <taxon>Pseudomonadati</taxon>
        <taxon>Pseudomonadota</taxon>
        <taxon>Alphaproteobacteria</taxon>
        <taxon>Hyphomicrobiales</taxon>
        <taxon>Xanthobacteraceae</taxon>
        <taxon>Ancylobacter</taxon>
    </lineage>
</organism>
<evidence type="ECO:0000313" key="2">
    <source>
        <dbReference type="Proteomes" id="UP001143330"/>
    </source>
</evidence>
<comment type="caution">
    <text evidence="1">The sequence shown here is derived from an EMBL/GenBank/DDBJ whole genome shotgun (WGS) entry which is preliminary data.</text>
</comment>
<dbReference type="AlphaFoldDB" id="A0A9W6K0U7"/>
<gene>
    <name evidence="1" type="ORF">GCM10017653_47870</name>
</gene>
<protein>
    <submittedName>
        <fullName evidence="1">Uncharacterized protein</fullName>
    </submittedName>
</protein>
<sequence length="77" mass="7940">MGTVAAEIDAAITKLMAAATAERQQRASDAGLEGYGELDPFSTALLEAIFSALNGIKASLIDTSQSTEVSKRHAAEG</sequence>